<organism evidence="7 8">
    <name type="scientific">Anopheles christyi</name>
    <dbReference type="NCBI Taxonomy" id="43041"/>
    <lineage>
        <taxon>Eukaryota</taxon>
        <taxon>Metazoa</taxon>
        <taxon>Ecdysozoa</taxon>
        <taxon>Arthropoda</taxon>
        <taxon>Hexapoda</taxon>
        <taxon>Insecta</taxon>
        <taxon>Pterygota</taxon>
        <taxon>Neoptera</taxon>
        <taxon>Endopterygota</taxon>
        <taxon>Diptera</taxon>
        <taxon>Nematocera</taxon>
        <taxon>Culicoidea</taxon>
        <taxon>Culicidae</taxon>
        <taxon>Anophelinae</taxon>
        <taxon>Anopheles</taxon>
    </lineage>
</organism>
<proteinExistence type="inferred from homology"/>
<dbReference type="PROSITE" id="PS00108">
    <property type="entry name" value="PROTEIN_KINASE_ST"/>
    <property type="match status" value="1"/>
</dbReference>
<dbReference type="GO" id="GO:0004674">
    <property type="term" value="F:protein serine/threonine kinase activity"/>
    <property type="evidence" value="ECO:0007669"/>
    <property type="project" value="UniProtKB-KW"/>
</dbReference>
<evidence type="ECO:0000256" key="5">
    <source>
        <dbReference type="SAM" id="MobiDB-lite"/>
    </source>
</evidence>
<dbReference type="PROSITE" id="PS00107">
    <property type="entry name" value="PROTEIN_KINASE_ATP"/>
    <property type="match status" value="1"/>
</dbReference>
<keyword evidence="4" id="KW-0808">Transferase</keyword>
<feature type="region of interest" description="Disordered" evidence="5">
    <location>
        <begin position="302"/>
        <end position="329"/>
    </location>
</feature>
<dbReference type="GO" id="GO:0035556">
    <property type="term" value="P:intracellular signal transduction"/>
    <property type="evidence" value="ECO:0007669"/>
    <property type="project" value="TreeGrafter"/>
</dbReference>
<feature type="domain" description="Protein kinase" evidence="6">
    <location>
        <begin position="30"/>
        <end position="293"/>
    </location>
</feature>
<dbReference type="FunFam" id="1.10.510.10:FF:000658">
    <property type="entry name" value="Protein CBG12184"/>
    <property type="match status" value="1"/>
</dbReference>
<dbReference type="SUPFAM" id="SSF56112">
    <property type="entry name" value="Protein kinase-like (PK-like)"/>
    <property type="match status" value="1"/>
</dbReference>
<evidence type="ECO:0000259" key="6">
    <source>
        <dbReference type="PROSITE" id="PS50011"/>
    </source>
</evidence>
<dbReference type="GO" id="GO:0005737">
    <property type="term" value="C:cytoplasm"/>
    <property type="evidence" value="ECO:0007669"/>
    <property type="project" value="TreeGrafter"/>
</dbReference>
<protein>
    <recommendedName>
        <fullName evidence="6">Protein kinase domain-containing protein</fullName>
    </recommendedName>
</protein>
<name>A0A182K624_9DIPT</name>
<evidence type="ECO:0000313" key="8">
    <source>
        <dbReference type="Proteomes" id="UP000075881"/>
    </source>
</evidence>
<dbReference type="PROSITE" id="PS50011">
    <property type="entry name" value="PROTEIN_KINASE_DOM"/>
    <property type="match status" value="1"/>
</dbReference>
<dbReference type="InterPro" id="IPR017441">
    <property type="entry name" value="Protein_kinase_ATP_BS"/>
</dbReference>
<accession>A0A182K624</accession>
<sequence length="329" mass="37397">MTAQARLDEALPESQHRQSLPVTTLAAHGYIVGDVIGQGTFAIVKKAYWTKYNRTVAIKIMSKATNGGVVLQKCIPRELDVIRNLRHENIIHFYELIETTMRFYISMRYAENGSLLSLVRKEGKLPEPRVRRYYRQVVAALEYIHTAGFAHRDIKLENIVLDVNDQVKLIDFGFACRLRGENVDPSAVVKPHLSTTFCGSHAYASPELLQFKPYDPIQADIWASGVALYSLLFGRLPFSSERKTNVVLEKIGRGVRFPAEVTVTEEVQTLIKQIFVPVEKRITWPLLGRSLWFYIELEEESPGQDVQKSAPIGLDEPSDIKRRKIDNKA</sequence>
<dbReference type="PANTHER" id="PTHR24346">
    <property type="entry name" value="MAP/MICROTUBULE AFFINITY-REGULATING KINASE"/>
    <property type="match status" value="1"/>
</dbReference>
<dbReference type="InterPro" id="IPR008271">
    <property type="entry name" value="Ser/Thr_kinase_AS"/>
</dbReference>
<keyword evidence="2 3" id="KW-0067">ATP-binding</keyword>
<dbReference type="InterPro" id="IPR011009">
    <property type="entry name" value="Kinase-like_dom_sf"/>
</dbReference>
<dbReference type="AlphaFoldDB" id="A0A182K624"/>
<keyword evidence="4" id="KW-0418">Kinase</keyword>
<reference evidence="8" key="1">
    <citation type="submission" date="2013-03" db="EMBL/GenBank/DDBJ databases">
        <title>The Genome Sequence of Anopheles christyi ACHKN1017.</title>
        <authorList>
            <consortium name="The Broad Institute Genomics Platform"/>
            <person name="Neafsey D.E."/>
            <person name="Besansky N."/>
            <person name="Walker B."/>
            <person name="Young S.K."/>
            <person name="Zeng Q."/>
            <person name="Gargeya S."/>
            <person name="Fitzgerald M."/>
            <person name="Haas B."/>
            <person name="Abouelleil A."/>
            <person name="Allen A.W."/>
            <person name="Alvarado L."/>
            <person name="Arachchi H.M."/>
            <person name="Berlin A.M."/>
            <person name="Chapman S.B."/>
            <person name="Gainer-Dewar J."/>
            <person name="Goldberg J."/>
            <person name="Griggs A."/>
            <person name="Gujja S."/>
            <person name="Hansen M."/>
            <person name="Howarth C."/>
            <person name="Imamovic A."/>
            <person name="Ireland A."/>
            <person name="Larimer J."/>
            <person name="McCowan C."/>
            <person name="Murphy C."/>
            <person name="Pearson M."/>
            <person name="Poon T.W."/>
            <person name="Priest M."/>
            <person name="Roberts A."/>
            <person name="Saif S."/>
            <person name="Shea T."/>
            <person name="Sisk P."/>
            <person name="Sykes S."/>
            <person name="Wortman J."/>
            <person name="Nusbaum C."/>
            <person name="Birren B."/>
        </authorList>
    </citation>
    <scope>NUCLEOTIDE SEQUENCE [LARGE SCALE GENOMIC DNA]</scope>
    <source>
        <strain evidence="8">ACHKN1017</strain>
    </source>
</reference>
<evidence type="ECO:0000256" key="3">
    <source>
        <dbReference type="PROSITE-ProRule" id="PRU10141"/>
    </source>
</evidence>
<evidence type="ECO:0000256" key="1">
    <source>
        <dbReference type="ARBA" id="ARBA00022741"/>
    </source>
</evidence>
<evidence type="ECO:0000256" key="4">
    <source>
        <dbReference type="RuleBase" id="RU000304"/>
    </source>
</evidence>
<dbReference type="VEuPathDB" id="VectorBase:ACHR006209"/>
<dbReference type="Proteomes" id="UP000075881">
    <property type="component" value="Unassembled WGS sequence"/>
</dbReference>
<keyword evidence="1 3" id="KW-0547">Nucleotide-binding</keyword>
<keyword evidence="4" id="KW-0723">Serine/threonine-protein kinase</keyword>
<reference evidence="7" key="2">
    <citation type="submission" date="2020-05" db="UniProtKB">
        <authorList>
            <consortium name="EnsemblMetazoa"/>
        </authorList>
    </citation>
    <scope>IDENTIFICATION</scope>
    <source>
        <strain evidence="7">ACHKN1017</strain>
    </source>
</reference>
<dbReference type="EnsemblMetazoa" id="ACHR006209-RA">
    <property type="protein sequence ID" value="ACHR006209-PA"/>
    <property type="gene ID" value="ACHR006209"/>
</dbReference>
<feature type="binding site" evidence="3">
    <location>
        <position position="59"/>
    </location>
    <ligand>
        <name>ATP</name>
        <dbReference type="ChEBI" id="CHEBI:30616"/>
    </ligand>
</feature>
<dbReference type="STRING" id="43041.A0A182K624"/>
<evidence type="ECO:0000313" key="7">
    <source>
        <dbReference type="EnsemblMetazoa" id="ACHR006209-PA"/>
    </source>
</evidence>
<evidence type="ECO:0000256" key="2">
    <source>
        <dbReference type="ARBA" id="ARBA00022840"/>
    </source>
</evidence>
<dbReference type="Gene3D" id="1.10.510.10">
    <property type="entry name" value="Transferase(Phosphotransferase) domain 1"/>
    <property type="match status" value="1"/>
</dbReference>
<dbReference type="GO" id="GO:0005524">
    <property type="term" value="F:ATP binding"/>
    <property type="evidence" value="ECO:0007669"/>
    <property type="project" value="UniProtKB-UniRule"/>
</dbReference>
<dbReference type="InterPro" id="IPR000719">
    <property type="entry name" value="Prot_kinase_dom"/>
</dbReference>
<dbReference type="PANTHER" id="PTHR24346:SF30">
    <property type="entry name" value="MATERNAL EMBRYONIC LEUCINE ZIPPER KINASE"/>
    <property type="match status" value="1"/>
</dbReference>
<comment type="similarity">
    <text evidence="4">Belongs to the protein kinase superfamily.</text>
</comment>
<dbReference type="SMART" id="SM00220">
    <property type="entry name" value="S_TKc"/>
    <property type="match status" value="1"/>
</dbReference>
<keyword evidence="8" id="KW-1185">Reference proteome</keyword>
<dbReference type="Pfam" id="PF00069">
    <property type="entry name" value="Pkinase"/>
    <property type="match status" value="1"/>
</dbReference>